<keyword evidence="2" id="KW-1185">Reference proteome</keyword>
<dbReference type="Proteomes" id="UP000499080">
    <property type="component" value="Unassembled WGS sequence"/>
</dbReference>
<evidence type="ECO:0000313" key="1">
    <source>
        <dbReference type="EMBL" id="GBN34743.1"/>
    </source>
</evidence>
<reference evidence="1 2" key="1">
    <citation type="journal article" date="2019" name="Sci. Rep.">
        <title>Orb-weaving spider Araneus ventricosus genome elucidates the spidroin gene catalogue.</title>
        <authorList>
            <person name="Kono N."/>
            <person name="Nakamura H."/>
            <person name="Ohtoshi R."/>
            <person name="Moran D.A.P."/>
            <person name="Shinohara A."/>
            <person name="Yoshida Y."/>
            <person name="Fujiwara M."/>
            <person name="Mori M."/>
            <person name="Tomita M."/>
            <person name="Arakawa K."/>
        </authorList>
    </citation>
    <scope>NUCLEOTIDE SEQUENCE [LARGE SCALE GENOMIC DNA]</scope>
</reference>
<dbReference type="AlphaFoldDB" id="A0A4Y2N761"/>
<accession>A0A4Y2N761</accession>
<gene>
    <name evidence="1" type="ORF">AVEN_63665_1</name>
</gene>
<name>A0A4Y2N761_ARAVE</name>
<sequence length="83" mass="8913">TSEALSAASSNTLHTPGYSSRILSIWNNSLAPSPFSFLKTSLEGLTSEALSAASPIKRFLFFTSALIFPPEVQKQKSSDVFST</sequence>
<proteinExistence type="predicted"/>
<organism evidence="1 2">
    <name type="scientific">Araneus ventricosus</name>
    <name type="common">Orbweaver spider</name>
    <name type="synonym">Epeira ventricosa</name>
    <dbReference type="NCBI Taxonomy" id="182803"/>
    <lineage>
        <taxon>Eukaryota</taxon>
        <taxon>Metazoa</taxon>
        <taxon>Ecdysozoa</taxon>
        <taxon>Arthropoda</taxon>
        <taxon>Chelicerata</taxon>
        <taxon>Arachnida</taxon>
        <taxon>Araneae</taxon>
        <taxon>Araneomorphae</taxon>
        <taxon>Entelegynae</taxon>
        <taxon>Araneoidea</taxon>
        <taxon>Araneidae</taxon>
        <taxon>Araneus</taxon>
    </lineage>
</organism>
<dbReference type="EMBL" id="BGPR01008584">
    <property type="protein sequence ID" value="GBN34743.1"/>
    <property type="molecule type" value="Genomic_DNA"/>
</dbReference>
<comment type="caution">
    <text evidence="1">The sequence shown here is derived from an EMBL/GenBank/DDBJ whole genome shotgun (WGS) entry which is preliminary data.</text>
</comment>
<evidence type="ECO:0000313" key="2">
    <source>
        <dbReference type="Proteomes" id="UP000499080"/>
    </source>
</evidence>
<protein>
    <submittedName>
        <fullName evidence="1">Uncharacterized protein</fullName>
    </submittedName>
</protein>
<feature type="non-terminal residue" evidence="1">
    <location>
        <position position="1"/>
    </location>
</feature>